<organism evidence="2 3">
    <name type="scientific">Lithohypha guttulata</name>
    <dbReference type="NCBI Taxonomy" id="1690604"/>
    <lineage>
        <taxon>Eukaryota</taxon>
        <taxon>Fungi</taxon>
        <taxon>Dikarya</taxon>
        <taxon>Ascomycota</taxon>
        <taxon>Pezizomycotina</taxon>
        <taxon>Eurotiomycetes</taxon>
        <taxon>Chaetothyriomycetidae</taxon>
        <taxon>Chaetothyriales</taxon>
        <taxon>Trichomeriaceae</taxon>
        <taxon>Lithohypha</taxon>
    </lineage>
</organism>
<protein>
    <submittedName>
        <fullName evidence="2">Uncharacterized protein</fullName>
    </submittedName>
</protein>
<dbReference type="AlphaFoldDB" id="A0AAN7YA56"/>
<keyword evidence="3" id="KW-1185">Reference proteome</keyword>
<sequence>MIITTVRCFLITLTFLGGYLIHGFSSRNGFYDAVTRLTEQRIVHDGTPYTNTFTGIAALDGTLSTLLTFFWPVVDGNNPGLSLACFLFAGQFVAVWTVTIIEGLRTGKTWRLASFTTIYGLLVQTTGAALMTPAWTALHLFATPTVSRPSIDTLSVPESSLRALPYSITLGFIAPSIAMSLPTPGLISQQNRIYAICIWQAFPLWNTVFPGKSNTTSTKNQHAQQLRLLRHCYIFALSIASTVQIATLTLSFSALLFPGLFTPITAQQLHPRNLFIPPNPFRSSKISGIPQGAFWFIQFDCWTTSIAYFIWGLALRYAGKESRGYGGSLMDVVVRPLGLGFMGAGLSFVWERDEMVFAGGNEGGKRRVKVL</sequence>
<feature type="transmembrane region" description="Helical" evidence="1">
    <location>
        <begin position="292"/>
        <end position="311"/>
    </location>
</feature>
<comment type="caution">
    <text evidence="2">The sequence shown here is derived from an EMBL/GenBank/DDBJ whole genome shotgun (WGS) entry which is preliminary data.</text>
</comment>
<name>A0AAN7YA56_9EURO</name>
<evidence type="ECO:0000256" key="1">
    <source>
        <dbReference type="SAM" id="Phobius"/>
    </source>
</evidence>
<keyword evidence="1" id="KW-0812">Transmembrane</keyword>
<keyword evidence="1" id="KW-1133">Transmembrane helix</keyword>
<feature type="transmembrane region" description="Helical" evidence="1">
    <location>
        <begin position="53"/>
        <end position="74"/>
    </location>
</feature>
<feature type="transmembrane region" description="Helical" evidence="1">
    <location>
        <begin position="121"/>
        <end position="142"/>
    </location>
</feature>
<reference evidence="2 3" key="1">
    <citation type="submission" date="2023-08" db="EMBL/GenBank/DDBJ databases">
        <title>Black Yeasts Isolated from many extreme environments.</title>
        <authorList>
            <person name="Coleine C."/>
            <person name="Stajich J.E."/>
            <person name="Selbmann L."/>
        </authorList>
    </citation>
    <scope>NUCLEOTIDE SEQUENCE [LARGE SCALE GENOMIC DNA]</scope>
    <source>
        <strain evidence="2 3">CCFEE 5910</strain>
    </source>
</reference>
<gene>
    <name evidence="2" type="ORF">LTR05_005617</name>
</gene>
<feature type="transmembrane region" description="Helical" evidence="1">
    <location>
        <begin position="232"/>
        <end position="257"/>
    </location>
</feature>
<proteinExistence type="predicted"/>
<feature type="transmembrane region" description="Helical" evidence="1">
    <location>
        <begin position="81"/>
        <end position="101"/>
    </location>
</feature>
<dbReference type="Proteomes" id="UP001309876">
    <property type="component" value="Unassembled WGS sequence"/>
</dbReference>
<keyword evidence="1" id="KW-0472">Membrane</keyword>
<dbReference type="EMBL" id="JAVRRJ010000005">
    <property type="protein sequence ID" value="KAK5084539.1"/>
    <property type="molecule type" value="Genomic_DNA"/>
</dbReference>
<evidence type="ECO:0000313" key="2">
    <source>
        <dbReference type="EMBL" id="KAK5084539.1"/>
    </source>
</evidence>
<accession>A0AAN7YA56</accession>
<evidence type="ECO:0000313" key="3">
    <source>
        <dbReference type="Proteomes" id="UP001309876"/>
    </source>
</evidence>